<keyword evidence="1" id="KW-0812">Transmembrane</keyword>
<protein>
    <submittedName>
        <fullName evidence="2">ABC transporter permease</fullName>
    </submittedName>
</protein>
<feature type="transmembrane region" description="Helical" evidence="1">
    <location>
        <begin position="170"/>
        <end position="191"/>
    </location>
</feature>
<evidence type="ECO:0000256" key="1">
    <source>
        <dbReference type="SAM" id="Phobius"/>
    </source>
</evidence>
<comment type="caution">
    <text evidence="2">The sequence shown here is derived from an EMBL/GenBank/DDBJ whole genome shotgun (WGS) entry which is preliminary data.</text>
</comment>
<dbReference type="Proteomes" id="UP000032250">
    <property type="component" value="Unassembled WGS sequence"/>
</dbReference>
<proteinExistence type="predicted"/>
<feature type="transmembrane region" description="Helical" evidence="1">
    <location>
        <begin position="12"/>
        <end position="35"/>
    </location>
</feature>
<feature type="transmembrane region" description="Helical" evidence="1">
    <location>
        <begin position="132"/>
        <end position="158"/>
    </location>
</feature>
<dbReference type="EMBL" id="JXSU01000007">
    <property type="protein sequence ID" value="KIS22575.1"/>
    <property type="molecule type" value="Genomic_DNA"/>
</dbReference>
<keyword evidence="1" id="KW-1133">Transmembrane helix</keyword>
<dbReference type="HOGENOM" id="CLU_1068331_0_0_9"/>
<dbReference type="PATRIC" id="fig|1379739.3.peg.884"/>
<gene>
    <name evidence="2" type="ORF">N495_02870</name>
</gene>
<dbReference type="RefSeq" id="WP_003488523.1">
    <property type="nucleotide sequence ID" value="NZ_JXSU01000007.1"/>
</dbReference>
<dbReference type="OrthoDB" id="9816138at2"/>
<reference evidence="2 3" key="1">
    <citation type="submission" date="2014-06" db="EMBL/GenBank/DDBJ databases">
        <title>Genome characterization of distinct group I Clostridium botulinum lineages.</title>
        <authorList>
            <person name="Giordani F."/>
            <person name="Anselmo A."/>
            <person name="Fillo S."/>
            <person name="Palozzi A.M."/>
            <person name="Fortunato A."/>
            <person name="Gentile B."/>
            <person name="Ciammaruconi A."/>
            <person name="Anniballi F."/>
            <person name="De Medici D."/>
            <person name="Lista F."/>
        </authorList>
    </citation>
    <scope>NUCLEOTIDE SEQUENCE [LARGE SCALE GENOMIC DNA]</scope>
    <source>
        <strain evidence="2 3">B2 450</strain>
    </source>
</reference>
<feature type="transmembrane region" description="Helical" evidence="1">
    <location>
        <begin position="41"/>
        <end position="62"/>
    </location>
</feature>
<keyword evidence="1" id="KW-0472">Membrane</keyword>
<name>A0A0D1BQR7_CLOBO</name>
<organism evidence="2 3">
    <name type="scientific">Clostridium botulinum B2 450</name>
    <dbReference type="NCBI Taxonomy" id="1379739"/>
    <lineage>
        <taxon>Bacteria</taxon>
        <taxon>Bacillati</taxon>
        <taxon>Bacillota</taxon>
        <taxon>Clostridia</taxon>
        <taxon>Eubacteriales</taxon>
        <taxon>Clostridiaceae</taxon>
        <taxon>Clostridium</taxon>
    </lineage>
</organism>
<evidence type="ECO:0000313" key="2">
    <source>
        <dbReference type="EMBL" id="KIS22575.1"/>
    </source>
</evidence>
<evidence type="ECO:0000313" key="3">
    <source>
        <dbReference type="Proteomes" id="UP000032250"/>
    </source>
</evidence>
<feature type="transmembrane region" description="Helical" evidence="1">
    <location>
        <begin position="226"/>
        <end position="247"/>
    </location>
</feature>
<sequence>MGKLIKYNLKCYYKEILILLSLVVLSNLGLFYKINKWPREIIFLLSIMIFSFACLVVLIWNINMFSKDLYSDTSYLIFTLPVKGKSILGAKLITSVIQIILVNIVAGIFIYMNFMNSSLIHQHIVSYLTFKNISLVTIVGIFEYVSLLLTIYVSIALSRVAIRKKKLGKLGSFGIFVGICIIVGKLSIWLAKIFPQTIQLAIRPSIVISNTVNSAKASLDFVNVNIASTIFDIVFAVILFIVVSYLLQEKVEF</sequence>
<dbReference type="AlphaFoldDB" id="A0A0D1BQR7"/>
<feature type="transmembrane region" description="Helical" evidence="1">
    <location>
        <begin position="92"/>
        <end position="112"/>
    </location>
</feature>
<accession>A0A0D1BQR7</accession>